<dbReference type="Proteomes" id="UP000031671">
    <property type="component" value="Unassembled WGS sequence"/>
</dbReference>
<reference evidence="1 2" key="1">
    <citation type="submission" date="2015-01" db="EMBL/GenBank/DDBJ databases">
        <title>Vibrio sp. C1 JCM 19231 whole genome shotgun sequence.</title>
        <authorList>
            <person name="Sawabe T."/>
            <person name="Meirelles P."/>
            <person name="Feng G."/>
            <person name="Sayaka M."/>
            <person name="Hattori M."/>
            <person name="Ohkuma M."/>
        </authorList>
    </citation>
    <scope>NUCLEOTIDE SEQUENCE [LARGE SCALE GENOMIC DNA]</scope>
    <source>
        <strain evidence="2">JCM 19231</strain>
    </source>
</reference>
<protein>
    <submittedName>
        <fullName evidence="1">Uncharacterized protein</fullName>
    </submittedName>
</protein>
<gene>
    <name evidence="1" type="ORF">JCM19231_2780</name>
</gene>
<dbReference type="AlphaFoldDB" id="A0A0B8P4D5"/>
<name>A0A0B8P4D5_9VIBR</name>
<keyword evidence="2" id="KW-1185">Reference proteome</keyword>
<reference evidence="1 2" key="2">
    <citation type="submission" date="2015-01" db="EMBL/GenBank/DDBJ databases">
        <authorList>
            <consortium name="NBRP consortium"/>
            <person name="Sawabe T."/>
            <person name="Meirelles P."/>
            <person name="Feng G."/>
            <person name="Sayaka M."/>
            <person name="Hattori M."/>
            <person name="Ohkuma M."/>
        </authorList>
    </citation>
    <scope>NUCLEOTIDE SEQUENCE [LARGE SCALE GENOMIC DNA]</scope>
    <source>
        <strain evidence="2">JCM 19231</strain>
    </source>
</reference>
<evidence type="ECO:0000313" key="1">
    <source>
        <dbReference type="EMBL" id="GAM59407.1"/>
    </source>
</evidence>
<comment type="caution">
    <text evidence="1">The sequence shown here is derived from an EMBL/GenBank/DDBJ whole genome shotgun (WGS) entry which is preliminary data.</text>
</comment>
<proteinExistence type="predicted"/>
<dbReference type="EMBL" id="BBRZ01000150">
    <property type="protein sequence ID" value="GAM59407.1"/>
    <property type="molecule type" value="Genomic_DNA"/>
</dbReference>
<organism evidence="1 2">
    <name type="scientific">Vibrio ishigakensis</name>
    <dbReference type="NCBI Taxonomy" id="1481914"/>
    <lineage>
        <taxon>Bacteria</taxon>
        <taxon>Pseudomonadati</taxon>
        <taxon>Pseudomonadota</taxon>
        <taxon>Gammaproteobacteria</taxon>
        <taxon>Vibrionales</taxon>
        <taxon>Vibrionaceae</taxon>
        <taxon>Vibrio</taxon>
    </lineage>
</organism>
<accession>A0A0B8P4D5</accession>
<evidence type="ECO:0000313" key="2">
    <source>
        <dbReference type="Proteomes" id="UP000031671"/>
    </source>
</evidence>
<sequence>MQTVQESKGSQDWQSRGYRYLTVFQISKQYGEKDGKEGKAIQKINFKDE</sequence>